<dbReference type="InterPro" id="IPR037294">
    <property type="entry name" value="ABC_BtuC-like"/>
</dbReference>
<evidence type="ECO:0000313" key="10">
    <source>
        <dbReference type="Proteomes" id="UP001369082"/>
    </source>
</evidence>
<keyword evidence="10" id="KW-1185">Reference proteome</keyword>
<feature type="transmembrane region" description="Helical" evidence="8">
    <location>
        <begin position="195"/>
        <end position="220"/>
    </location>
</feature>
<evidence type="ECO:0000256" key="4">
    <source>
        <dbReference type="ARBA" id="ARBA00022475"/>
    </source>
</evidence>
<accession>A0ABU9GM10</accession>
<dbReference type="SUPFAM" id="SSF81345">
    <property type="entry name" value="ABC transporter involved in vitamin B12 uptake, BtuC"/>
    <property type="match status" value="1"/>
</dbReference>
<feature type="transmembrane region" description="Helical" evidence="8">
    <location>
        <begin position="61"/>
        <end position="81"/>
    </location>
</feature>
<evidence type="ECO:0000256" key="7">
    <source>
        <dbReference type="ARBA" id="ARBA00023136"/>
    </source>
</evidence>
<dbReference type="PANTHER" id="PTHR30472:SF1">
    <property type="entry name" value="FE(3+) DICITRATE TRANSPORT SYSTEM PERMEASE PROTEIN FECC-RELATED"/>
    <property type="match status" value="1"/>
</dbReference>
<gene>
    <name evidence="9" type="ORF">V6256_01890</name>
</gene>
<keyword evidence="7 8" id="KW-0472">Membrane</keyword>
<feature type="transmembrane region" description="Helical" evidence="8">
    <location>
        <begin position="117"/>
        <end position="139"/>
    </location>
</feature>
<feature type="transmembrane region" description="Helical" evidence="8">
    <location>
        <begin position="241"/>
        <end position="266"/>
    </location>
</feature>
<feature type="transmembrane region" description="Helical" evidence="8">
    <location>
        <begin position="308"/>
        <end position="327"/>
    </location>
</feature>
<evidence type="ECO:0000256" key="2">
    <source>
        <dbReference type="ARBA" id="ARBA00007935"/>
    </source>
</evidence>
<keyword evidence="3" id="KW-0813">Transport</keyword>
<dbReference type="PANTHER" id="PTHR30472">
    <property type="entry name" value="FERRIC ENTEROBACTIN TRANSPORT SYSTEM PERMEASE PROTEIN"/>
    <property type="match status" value="1"/>
</dbReference>
<comment type="similarity">
    <text evidence="2">Belongs to the binding-protein-dependent transport system permease family. FecCD subfamily.</text>
</comment>
<dbReference type="Gene3D" id="1.10.3470.10">
    <property type="entry name" value="ABC transporter involved in vitamin B12 uptake, BtuC"/>
    <property type="match status" value="1"/>
</dbReference>
<evidence type="ECO:0000313" key="9">
    <source>
        <dbReference type="EMBL" id="MEL0628348.1"/>
    </source>
</evidence>
<comment type="caution">
    <text evidence="9">The sequence shown here is derived from an EMBL/GenBank/DDBJ whole genome shotgun (WGS) entry which is preliminary data.</text>
</comment>
<evidence type="ECO:0000256" key="6">
    <source>
        <dbReference type="ARBA" id="ARBA00022989"/>
    </source>
</evidence>
<dbReference type="InterPro" id="IPR000522">
    <property type="entry name" value="ABC_transptr_permease_BtuC"/>
</dbReference>
<proteinExistence type="inferred from homology"/>
<keyword evidence="6 8" id="KW-1133">Transmembrane helix</keyword>
<sequence length="332" mass="35747">MTRQQWLSSTGLLIMIIVLVMALILHLSIGTKVISTNELIQSFYAYNDENFNHLIIQELRLPRALIAASVGACLATAGALMQGVTRNPLADPGLLGMMTGGALAVVYWSSFVNDASLIWLPVVAAAGALFSAIIVWLIASRAAGGMTTLSLILSGSAFTAFSGALLAIHHLLDQQTFEEMRTWLVGSLTASHIETLYWCLPWIILGLIGSIILAPSVTALAMGEEVAIGLGINTVKRKWQLLICVVILTSAAIALAGPLGFIGLVIPHVVRFIVGADYRWIIPYSILLGSIYLLVIDSLARWIIQPQELATGLITVLIGAPLFVWLVKVRVR</sequence>
<evidence type="ECO:0000256" key="3">
    <source>
        <dbReference type="ARBA" id="ARBA00022448"/>
    </source>
</evidence>
<organism evidence="9 10">
    <name type="scientific">Psychromonas aquatilis</name>
    <dbReference type="NCBI Taxonomy" id="2005072"/>
    <lineage>
        <taxon>Bacteria</taxon>
        <taxon>Pseudomonadati</taxon>
        <taxon>Pseudomonadota</taxon>
        <taxon>Gammaproteobacteria</taxon>
        <taxon>Alteromonadales</taxon>
        <taxon>Psychromonadaceae</taxon>
        <taxon>Psychromonas</taxon>
    </lineage>
</organism>
<feature type="transmembrane region" description="Helical" evidence="8">
    <location>
        <begin position="12"/>
        <end position="29"/>
    </location>
</feature>
<name>A0ABU9GM10_9GAMM</name>
<keyword evidence="4" id="KW-1003">Cell membrane</keyword>
<protein>
    <submittedName>
        <fullName evidence="9">Iron ABC transporter permease</fullName>
    </submittedName>
</protein>
<comment type="subcellular location">
    <subcellularLocation>
        <location evidence="1">Cell membrane</location>
        <topology evidence="1">Multi-pass membrane protein</topology>
    </subcellularLocation>
</comment>
<feature type="transmembrane region" description="Helical" evidence="8">
    <location>
        <begin position="151"/>
        <end position="172"/>
    </location>
</feature>
<dbReference type="RefSeq" id="WP_341596297.1">
    <property type="nucleotide sequence ID" value="NZ_JBAKAZ010000004.1"/>
</dbReference>
<dbReference type="EMBL" id="JBAKAZ010000004">
    <property type="protein sequence ID" value="MEL0628348.1"/>
    <property type="molecule type" value="Genomic_DNA"/>
</dbReference>
<dbReference type="Pfam" id="PF01032">
    <property type="entry name" value="FecCD"/>
    <property type="match status" value="1"/>
</dbReference>
<evidence type="ECO:0000256" key="5">
    <source>
        <dbReference type="ARBA" id="ARBA00022692"/>
    </source>
</evidence>
<evidence type="ECO:0000256" key="8">
    <source>
        <dbReference type="SAM" id="Phobius"/>
    </source>
</evidence>
<feature type="transmembrane region" description="Helical" evidence="8">
    <location>
        <begin position="93"/>
        <end position="111"/>
    </location>
</feature>
<feature type="transmembrane region" description="Helical" evidence="8">
    <location>
        <begin position="278"/>
        <end position="296"/>
    </location>
</feature>
<dbReference type="Proteomes" id="UP001369082">
    <property type="component" value="Unassembled WGS sequence"/>
</dbReference>
<evidence type="ECO:0000256" key="1">
    <source>
        <dbReference type="ARBA" id="ARBA00004651"/>
    </source>
</evidence>
<reference evidence="9 10" key="1">
    <citation type="submission" date="2024-02" db="EMBL/GenBank/DDBJ databases">
        <title>Bacteria isolated from the canopy kelp, Nereocystis luetkeana.</title>
        <authorList>
            <person name="Pfister C.A."/>
            <person name="Younker I.T."/>
            <person name="Light S.H."/>
        </authorList>
    </citation>
    <scope>NUCLEOTIDE SEQUENCE [LARGE SCALE GENOMIC DNA]</scope>
    <source>
        <strain evidence="9 10">TI.1.05</strain>
    </source>
</reference>
<dbReference type="CDD" id="cd06550">
    <property type="entry name" value="TM_ABC_iron-siderophores_like"/>
    <property type="match status" value="1"/>
</dbReference>
<keyword evidence="5 8" id="KW-0812">Transmembrane</keyword>